<reference evidence="1" key="2">
    <citation type="journal article" date="2015" name="Data Brief">
        <title>Shoot transcriptome of the giant reed, Arundo donax.</title>
        <authorList>
            <person name="Barrero R.A."/>
            <person name="Guerrero F.D."/>
            <person name="Moolhuijzen P."/>
            <person name="Goolsby J.A."/>
            <person name="Tidwell J."/>
            <person name="Bellgard S.E."/>
            <person name="Bellgard M.I."/>
        </authorList>
    </citation>
    <scope>NUCLEOTIDE SEQUENCE</scope>
    <source>
        <tissue evidence="1">Shoot tissue taken approximately 20 cm above the soil surface</tissue>
    </source>
</reference>
<name>A0A0A8ZD20_ARUDO</name>
<dbReference type="EMBL" id="GBRH01262327">
    <property type="protein sequence ID" value="JAD35568.1"/>
    <property type="molecule type" value="Transcribed_RNA"/>
</dbReference>
<organism evidence="1">
    <name type="scientific">Arundo donax</name>
    <name type="common">Giant reed</name>
    <name type="synonym">Donax arundinaceus</name>
    <dbReference type="NCBI Taxonomy" id="35708"/>
    <lineage>
        <taxon>Eukaryota</taxon>
        <taxon>Viridiplantae</taxon>
        <taxon>Streptophyta</taxon>
        <taxon>Embryophyta</taxon>
        <taxon>Tracheophyta</taxon>
        <taxon>Spermatophyta</taxon>
        <taxon>Magnoliopsida</taxon>
        <taxon>Liliopsida</taxon>
        <taxon>Poales</taxon>
        <taxon>Poaceae</taxon>
        <taxon>PACMAD clade</taxon>
        <taxon>Arundinoideae</taxon>
        <taxon>Arundineae</taxon>
        <taxon>Arundo</taxon>
    </lineage>
</organism>
<sequence length="33" mass="3825">MLSITIHILNENVTQPLVDVILHNLVKDDKVHY</sequence>
<accession>A0A0A8ZD20</accession>
<dbReference type="AlphaFoldDB" id="A0A0A8ZD20"/>
<proteinExistence type="predicted"/>
<reference evidence="1" key="1">
    <citation type="submission" date="2014-09" db="EMBL/GenBank/DDBJ databases">
        <authorList>
            <person name="Magalhaes I.L.F."/>
            <person name="Oliveira U."/>
            <person name="Santos F.R."/>
            <person name="Vidigal T.H.D.A."/>
            <person name="Brescovit A.D."/>
            <person name="Santos A.J."/>
        </authorList>
    </citation>
    <scope>NUCLEOTIDE SEQUENCE</scope>
    <source>
        <tissue evidence="1">Shoot tissue taken approximately 20 cm above the soil surface</tissue>
    </source>
</reference>
<protein>
    <submittedName>
        <fullName evidence="1">Uncharacterized protein</fullName>
    </submittedName>
</protein>
<evidence type="ECO:0000313" key="1">
    <source>
        <dbReference type="EMBL" id="JAD35568.1"/>
    </source>
</evidence>